<dbReference type="PANTHER" id="PTHR34818">
    <property type="entry name" value="PROTEIN BLI-3"/>
    <property type="match status" value="1"/>
</dbReference>
<dbReference type="SUPFAM" id="SSF50475">
    <property type="entry name" value="FMN-binding split barrel"/>
    <property type="match status" value="1"/>
</dbReference>
<protein>
    <submittedName>
        <fullName evidence="2">Pyridoxamine 5'-phosphate oxidase family protein</fullName>
    </submittedName>
</protein>
<dbReference type="InterPro" id="IPR012349">
    <property type="entry name" value="Split_barrel_FMN-bd"/>
</dbReference>
<dbReference type="InterPro" id="IPR038725">
    <property type="entry name" value="YdaG_split_barrel_FMN-bd"/>
</dbReference>
<reference evidence="2 3" key="1">
    <citation type="submission" date="2019-09" db="EMBL/GenBank/DDBJ databases">
        <title>Taxonomy of Antarctic Massilia spp.: description of Massilia rubra sp. nov., Massilia aquatica sp. nov., Massilia mucilaginosa sp. nov., Massilia frigida sp. nov. isolated from streams, lakes and regoliths.</title>
        <authorList>
            <person name="Holochova P."/>
            <person name="Sedlacek I."/>
            <person name="Kralova S."/>
            <person name="Maslanova I."/>
            <person name="Busse H.-J."/>
            <person name="Stankova E."/>
            <person name="Vrbovska V."/>
            <person name="Kovarovic V."/>
            <person name="Bartak M."/>
            <person name="Svec P."/>
            <person name="Pantucek R."/>
        </authorList>
    </citation>
    <scope>NUCLEOTIDE SEQUENCE [LARGE SCALE GENOMIC DNA]</scope>
    <source>
        <strain evidence="2 3">CCM 8692</strain>
    </source>
</reference>
<gene>
    <name evidence="2" type="ORF">F0185_19875</name>
</gene>
<dbReference type="PANTHER" id="PTHR34818:SF1">
    <property type="entry name" value="PROTEIN BLI-3"/>
    <property type="match status" value="1"/>
</dbReference>
<dbReference type="Proteomes" id="UP000785613">
    <property type="component" value="Unassembled WGS sequence"/>
</dbReference>
<dbReference type="InterPro" id="IPR052917">
    <property type="entry name" value="Stress-Dev_Protein"/>
</dbReference>
<organism evidence="2 3">
    <name type="scientific">Massilia rubra</name>
    <dbReference type="NCBI Taxonomy" id="2607910"/>
    <lineage>
        <taxon>Bacteria</taxon>
        <taxon>Pseudomonadati</taxon>
        <taxon>Pseudomonadota</taxon>
        <taxon>Betaproteobacteria</taxon>
        <taxon>Burkholderiales</taxon>
        <taxon>Oxalobacteraceae</taxon>
        <taxon>Telluria group</taxon>
        <taxon>Massilia</taxon>
    </lineage>
</organism>
<dbReference type="RefSeq" id="WP_167227385.1">
    <property type="nucleotide sequence ID" value="NZ_VUYU01000014.1"/>
</dbReference>
<feature type="domain" description="General stress protein FMN-binding split barrel" evidence="1">
    <location>
        <begin position="22"/>
        <end position="165"/>
    </location>
</feature>
<accession>A0ABX0LMH9</accession>
<evidence type="ECO:0000313" key="2">
    <source>
        <dbReference type="EMBL" id="NHZ35828.1"/>
    </source>
</evidence>
<evidence type="ECO:0000259" key="1">
    <source>
        <dbReference type="Pfam" id="PF16242"/>
    </source>
</evidence>
<keyword evidence="3" id="KW-1185">Reference proteome</keyword>
<evidence type="ECO:0000313" key="3">
    <source>
        <dbReference type="Proteomes" id="UP000785613"/>
    </source>
</evidence>
<name>A0ABX0LMH9_9BURK</name>
<sequence>MDSINKNQPEDNYKDLDGGAALEKLKDLVDSAQTCFFCTRQEGSARPMSVRQVDEQGNLWFLSADDSHKNQEIAADPAVKLYFQGSSNSEFLVLDGVATITRDKAKIKELWNFILKTWFTGGEDDPRITAIKITPGQGYYWDNKHGKAVAGVKMLVGAVIGKTLDDSIEGNIAV</sequence>
<proteinExistence type="predicted"/>
<comment type="caution">
    <text evidence="2">The sequence shown here is derived from an EMBL/GenBank/DDBJ whole genome shotgun (WGS) entry which is preliminary data.</text>
</comment>
<dbReference type="Pfam" id="PF16242">
    <property type="entry name" value="Pyrid_ox_like"/>
    <property type="match status" value="1"/>
</dbReference>
<dbReference type="EMBL" id="VUYU01000014">
    <property type="protein sequence ID" value="NHZ35828.1"/>
    <property type="molecule type" value="Genomic_DNA"/>
</dbReference>
<dbReference type="Gene3D" id="2.30.110.10">
    <property type="entry name" value="Electron Transport, Fmn-binding Protein, Chain A"/>
    <property type="match status" value="1"/>
</dbReference>